<protein>
    <submittedName>
        <fullName evidence="2">Uncharacterized protein</fullName>
    </submittedName>
</protein>
<evidence type="ECO:0000256" key="1">
    <source>
        <dbReference type="SAM" id="Phobius"/>
    </source>
</evidence>
<proteinExistence type="predicted"/>
<dbReference type="AlphaFoldDB" id="A0A450SG57"/>
<evidence type="ECO:0000313" key="2">
    <source>
        <dbReference type="EMBL" id="VFJ51950.1"/>
    </source>
</evidence>
<keyword evidence="1" id="KW-1133">Transmembrane helix</keyword>
<keyword evidence="1" id="KW-0812">Transmembrane</keyword>
<sequence>MGIPTSSVRRRATKWHIRYWNPLPAMRYCQGNRHRGRPITSLPTPVLFLLAIGLILQIVWHGALTPPPMDTQSLPTPSSEATLRLASLGDPLPVARLLMLWLQAFDNQAGIQIPFHSLDYHKVRQWLTRILALDPDGQYPLLAASRLYTQVPDQDKQRLMLAFVHKEFLKDPNHRWPWLAHGVILAKYHLKDLPLALKYAWALTRHAIGPQVPYQVRDMTIIILEEMGKWMEARALIKELLGSGTITDLWEIGFLKERLAVIERAMEGVMEGIVGKETVE</sequence>
<reference evidence="2" key="1">
    <citation type="submission" date="2019-02" db="EMBL/GenBank/DDBJ databases">
        <authorList>
            <person name="Gruber-Vodicka R. H."/>
            <person name="Seah K. B. B."/>
        </authorList>
    </citation>
    <scope>NUCLEOTIDE SEQUENCE</scope>
    <source>
        <strain evidence="2">BECK_BZ106</strain>
    </source>
</reference>
<keyword evidence="1" id="KW-0472">Membrane</keyword>
<name>A0A450SG57_9GAMM</name>
<dbReference type="EMBL" id="CAADFD010000011">
    <property type="protein sequence ID" value="VFJ51950.1"/>
    <property type="molecule type" value="Genomic_DNA"/>
</dbReference>
<feature type="transmembrane region" description="Helical" evidence="1">
    <location>
        <begin position="42"/>
        <end position="63"/>
    </location>
</feature>
<accession>A0A450SG57</accession>
<organism evidence="2">
    <name type="scientific">Candidatus Kentrum sp. FW</name>
    <dbReference type="NCBI Taxonomy" id="2126338"/>
    <lineage>
        <taxon>Bacteria</taxon>
        <taxon>Pseudomonadati</taxon>
        <taxon>Pseudomonadota</taxon>
        <taxon>Gammaproteobacteria</taxon>
        <taxon>Candidatus Kentrum</taxon>
    </lineage>
</organism>
<gene>
    <name evidence="2" type="ORF">BECKFW1821B_GA0114236_10114</name>
</gene>